<evidence type="ECO:0000313" key="2">
    <source>
        <dbReference type="Proteomes" id="UP001341840"/>
    </source>
</evidence>
<name>A0ABU6V2V2_9FABA</name>
<dbReference type="Proteomes" id="UP001341840">
    <property type="component" value="Unassembled WGS sequence"/>
</dbReference>
<proteinExistence type="predicted"/>
<reference evidence="1 2" key="1">
    <citation type="journal article" date="2023" name="Plants (Basel)">
        <title>Bridging the Gap: Combining Genomics and Transcriptomics Approaches to Understand Stylosanthes scabra, an Orphan Legume from the Brazilian Caatinga.</title>
        <authorList>
            <person name="Ferreira-Neto J.R.C."/>
            <person name="da Silva M.D."/>
            <person name="Binneck E."/>
            <person name="de Melo N.F."/>
            <person name="da Silva R.H."/>
            <person name="de Melo A.L.T.M."/>
            <person name="Pandolfi V."/>
            <person name="Bustamante F.O."/>
            <person name="Brasileiro-Vidal A.C."/>
            <person name="Benko-Iseppon A.M."/>
        </authorList>
    </citation>
    <scope>NUCLEOTIDE SEQUENCE [LARGE SCALE GENOMIC DNA]</scope>
    <source>
        <tissue evidence="1">Leaves</tissue>
    </source>
</reference>
<comment type="caution">
    <text evidence="1">The sequence shown here is derived from an EMBL/GenBank/DDBJ whole genome shotgun (WGS) entry which is preliminary data.</text>
</comment>
<keyword evidence="2" id="KW-1185">Reference proteome</keyword>
<evidence type="ECO:0000313" key="1">
    <source>
        <dbReference type="EMBL" id="MED6167941.1"/>
    </source>
</evidence>
<dbReference type="EMBL" id="JASCZI010151051">
    <property type="protein sequence ID" value="MED6167941.1"/>
    <property type="molecule type" value="Genomic_DNA"/>
</dbReference>
<sequence>MSFSDKRSSPTLGVGCQAPRRGLLSADSELDEGRGTLSCPLIWTLRLIGTRVGSGVLVSLTLTQPKTDMISWLVDAIPTASFRFKRGLANSDLCVRCAGDDESRFGYHPPSNNDLYACFNWIRFHCVRNASLFCAIIRWVWRDRNNAIFSPADPWSLEKIVALCRHSAHEFDYYSSASKSTLPNALRLDWIPPHFNCVKLICDGNFLVNGFLAGYGCVIRGSDGVGFSVVLLIQFESGLSSTHYDVVAKIKDILLWNWSTQLSLIQRSANTVADYVARSAASLQQDYKEWISPSVFSSPTTQRLIDGLGTGLSLKALSFALSGRFKKRCHRVQPKYRVWDSGRSAQEAKGKVYF</sequence>
<organism evidence="1 2">
    <name type="scientific">Stylosanthes scabra</name>
    <dbReference type="NCBI Taxonomy" id="79078"/>
    <lineage>
        <taxon>Eukaryota</taxon>
        <taxon>Viridiplantae</taxon>
        <taxon>Streptophyta</taxon>
        <taxon>Embryophyta</taxon>
        <taxon>Tracheophyta</taxon>
        <taxon>Spermatophyta</taxon>
        <taxon>Magnoliopsida</taxon>
        <taxon>eudicotyledons</taxon>
        <taxon>Gunneridae</taxon>
        <taxon>Pentapetalae</taxon>
        <taxon>rosids</taxon>
        <taxon>fabids</taxon>
        <taxon>Fabales</taxon>
        <taxon>Fabaceae</taxon>
        <taxon>Papilionoideae</taxon>
        <taxon>50 kb inversion clade</taxon>
        <taxon>dalbergioids sensu lato</taxon>
        <taxon>Dalbergieae</taxon>
        <taxon>Pterocarpus clade</taxon>
        <taxon>Stylosanthes</taxon>
    </lineage>
</organism>
<accession>A0ABU6V2V2</accession>
<gene>
    <name evidence="1" type="ORF">PIB30_007613</name>
</gene>
<protein>
    <recommendedName>
        <fullName evidence="3">RNase H type-1 domain-containing protein</fullName>
    </recommendedName>
</protein>
<evidence type="ECO:0008006" key="3">
    <source>
        <dbReference type="Google" id="ProtNLM"/>
    </source>
</evidence>